<sequence>MALKTIIDNLDDVPEVLKAEYTEIDGKYVLDLEGIDGHPSVVNLKTAHERQKQANRTMQSELTAARARLEGLPDDFDADAFEALQQQAEGKPPQKTEEQVAQVRQQLEKKHSAELTKKDQRIAVLEGAVTKATIEDGISKALDEAGVDPAFKPGAMALLRSKGAVKLVEEDGQFKAQVETDMGPMPLANYVKDWSGSDEGKIYVKKATGGDALGGQGNRFTDNPWDSSNGKKPNLTKQQQIIQENPAKARQMAQAAGITPTW</sequence>
<name>A0ABV7TZT1_9RHOB</name>
<evidence type="ECO:0000256" key="1">
    <source>
        <dbReference type="SAM" id="MobiDB-lite"/>
    </source>
</evidence>
<evidence type="ECO:0000313" key="2">
    <source>
        <dbReference type="EMBL" id="MFC3628218.1"/>
    </source>
</evidence>
<evidence type="ECO:0008006" key="4">
    <source>
        <dbReference type="Google" id="ProtNLM"/>
    </source>
</evidence>
<proteinExistence type="predicted"/>
<gene>
    <name evidence="2" type="ORF">ACFOM8_02025</name>
</gene>
<dbReference type="Proteomes" id="UP001595539">
    <property type="component" value="Unassembled WGS sequence"/>
</dbReference>
<dbReference type="EMBL" id="JBHRXY010000001">
    <property type="protein sequence ID" value="MFC3628218.1"/>
    <property type="molecule type" value="Genomic_DNA"/>
</dbReference>
<keyword evidence="3" id="KW-1185">Reference proteome</keyword>
<comment type="caution">
    <text evidence="2">The sequence shown here is derived from an EMBL/GenBank/DDBJ whole genome shotgun (WGS) entry which is preliminary data.</text>
</comment>
<feature type="region of interest" description="Disordered" evidence="1">
    <location>
        <begin position="213"/>
        <end position="237"/>
    </location>
</feature>
<reference evidence="3" key="1">
    <citation type="journal article" date="2019" name="Int. J. Syst. Evol. Microbiol.">
        <title>The Global Catalogue of Microorganisms (GCM) 10K type strain sequencing project: providing services to taxonomists for standard genome sequencing and annotation.</title>
        <authorList>
            <consortium name="The Broad Institute Genomics Platform"/>
            <consortium name="The Broad Institute Genome Sequencing Center for Infectious Disease"/>
            <person name="Wu L."/>
            <person name="Ma J."/>
        </authorList>
    </citation>
    <scope>NUCLEOTIDE SEQUENCE [LARGE SCALE GENOMIC DNA]</scope>
    <source>
        <strain evidence="3">KCTC 42473</strain>
    </source>
</reference>
<feature type="compositionally biased region" description="Polar residues" evidence="1">
    <location>
        <begin position="218"/>
        <end position="237"/>
    </location>
</feature>
<accession>A0ABV7TZT1</accession>
<dbReference type="RefSeq" id="WP_377758826.1">
    <property type="nucleotide sequence ID" value="NZ_JBHRXY010000001.1"/>
</dbReference>
<organism evidence="2 3">
    <name type="scientific">Paracoccus angustae</name>
    <dbReference type="NCBI Taxonomy" id="1671480"/>
    <lineage>
        <taxon>Bacteria</taxon>
        <taxon>Pseudomonadati</taxon>
        <taxon>Pseudomonadota</taxon>
        <taxon>Alphaproteobacteria</taxon>
        <taxon>Rhodobacterales</taxon>
        <taxon>Paracoccaceae</taxon>
        <taxon>Paracoccus</taxon>
    </lineage>
</organism>
<protein>
    <recommendedName>
        <fullName evidence="4">Phage minor structural protein GP20</fullName>
    </recommendedName>
</protein>
<evidence type="ECO:0000313" key="3">
    <source>
        <dbReference type="Proteomes" id="UP001595539"/>
    </source>
</evidence>